<accession>A0A8C9A1A0</accession>
<dbReference type="PANTHER" id="PTHR21577:SF3">
    <property type="entry name" value="SHUGOSHIN 1-RELATED"/>
    <property type="match status" value="1"/>
</dbReference>
<evidence type="ECO:0000256" key="10">
    <source>
        <dbReference type="ARBA" id="ARBA00022776"/>
    </source>
</evidence>
<feature type="coiled-coil region" evidence="21">
    <location>
        <begin position="54"/>
        <end position="88"/>
    </location>
</feature>
<dbReference type="FunFam" id="1.20.5.730:FF:000004">
    <property type="entry name" value="SGO1 isoform 1"/>
    <property type="match status" value="1"/>
</dbReference>
<keyword evidence="15" id="KW-0206">Cytoskeleton</keyword>
<name>A0A8C9A1A0_PROSS</name>
<comment type="similarity">
    <text evidence="5">Belongs to the shugoshin family.</text>
</comment>
<evidence type="ECO:0000256" key="2">
    <source>
        <dbReference type="ARBA" id="ARBA00004324"/>
    </source>
</evidence>
<evidence type="ECO:0000259" key="23">
    <source>
        <dbReference type="Pfam" id="PF07557"/>
    </source>
</evidence>
<evidence type="ECO:0000256" key="6">
    <source>
        <dbReference type="ARBA" id="ARBA00022454"/>
    </source>
</evidence>
<gene>
    <name evidence="25" type="primary">SGO1</name>
</gene>
<evidence type="ECO:0000313" key="25">
    <source>
        <dbReference type="Ensembl" id="ENSPSMP00000023470.1"/>
    </source>
</evidence>
<organism evidence="25 26">
    <name type="scientific">Prolemur simus</name>
    <name type="common">Greater bamboo lemur</name>
    <name type="synonym">Hapalemur simus</name>
    <dbReference type="NCBI Taxonomy" id="1328070"/>
    <lineage>
        <taxon>Eukaryota</taxon>
        <taxon>Metazoa</taxon>
        <taxon>Chordata</taxon>
        <taxon>Craniata</taxon>
        <taxon>Vertebrata</taxon>
        <taxon>Euteleostomi</taxon>
        <taxon>Mammalia</taxon>
        <taxon>Eutheria</taxon>
        <taxon>Euarchontoglires</taxon>
        <taxon>Primates</taxon>
        <taxon>Strepsirrhini</taxon>
        <taxon>Lemuriformes</taxon>
        <taxon>Lemuridae</taxon>
        <taxon>Prolemur</taxon>
    </lineage>
</organism>
<sequence length="308" mass="35542">MAKERCLKKSFQDSLEDIKKRMKEKRNKNLAEIGKRKSFIAAPCQIITNTSTLLKNYQDNNRMLVLALENEKSKVREAQDIILQLRKECYYLACQLYALKEKFTSQQKEAAQNQEICPSGMDSNSDDNSRDLCMKNLPRVPLEDIDLPRQRESFQIEEQVSIIPQDTLGFDSDSGAPPETHQSPHFSLKDITNGLYPVVKIRRFSLSPKKNKESPAVSLPKRRCTVSVNYKEPTLASKLRRGDPFTDLCFLDSPIFKQKKDSRRHSKKRALEVSSAQEAIFILCYVWGFVRFLECRKCKFEAQTCLKS</sequence>
<dbReference type="GO" id="GO:0045132">
    <property type="term" value="P:meiotic chromosome segregation"/>
    <property type="evidence" value="ECO:0007669"/>
    <property type="project" value="InterPro"/>
</dbReference>
<keyword evidence="10" id="KW-0498">Mitosis</keyword>
<comment type="subcellular location">
    <subcellularLocation>
        <location evidence="3">Chromosome</location>
        <location evidence="3">Centromere</location>
        <location evidence="3">Kinetochore</location>
    </subcellularLocation>
    <subcellularLocation>
        <location evidence="1">Cytoplasm</location>
        <location evidence="1">Cytoskeleton</location>
        <location evidence="1">Microtubule organizing center</location>
        <location evidence="1">Centrosome</location>
    </subcellularLocation>
    <subcellularLocation>
        <location evidence="4">Cytoplasm</location>
        <location evidence="4">Cytoskeleton</location>
        <location evidence="4">Spindle pole</location>
    </subcellularLocation>
    <subcellularLocation>
        <location evidence="2">Nucleus speckle</location>
    </subcellularLocation>
</comment>
<keyword evidence="12" id="KW-0995">Kinetochore</keyword>
<feature type="domain" description="Shugoshin C-terminal" evidence="23">
    <location>
        <begin position="220"/>
        <end position="241"/>
    </location>
</feature>
<dbReference type="Ensembl" id="ENSPSMT00000027261.1">
    <property type="protein sequence ID" value="ENSPSMP00000023470.1"/>
    <property type="gene ID" value="ENSPSMG00000016590.1"/>
</dbReference>
<feature type="domain" description="Shugoshin N-terminal coiled-coil" evidence="24">
    <location>
        <begin position="22"/>
        <end position="66"/>
    </location>
</feature>
<dbReference type="GO" id="GO:0000922">
    <property type="term" value="C:spindle pole"/>
    <property type="evidence" value="ECO:0007669"/>
    <property type="project" value="UniProtKB-SubCell"/>
</dbReference>
<evidence type="ECO:0000256" key="8">
    <source>
        <dbReference type="ARBA" id="ARBA00022553"/>
    </source>
</evidence>
<evidence type="ECO:0000256" key="1">
    <source>
        <dbReference type="ARBA" id="ARBA00004300"/>
    </source>
</evidence>
<reference evidence="25" key="2">
    <citation type="submission" date="2025-09" db="UniProtKB">
        <authorList>
            <consortium name="Ensembl"/>
        </authorList>
    </citation>
    <scope>IDENTIFICATION</scope>
</reference>
<protein>
    <recommendedName>
        <fullName evidence="19">Shugoshin 1</fullName>
    </recommendedName>
    <alternativeName>
        <fullName evidence="20">Shugoshin-like 1</fullName>
    </alternativeName>
</protein>
<dbReference type="PANTHER" id="PTHR21577">
    <property type="entry name" value="SHUGOSHIN"/>
    <property type="match status" value="1"/>
</dbReference>
<proteinExistence type="inferred from homology"/>
<evidence type="ECO:0000256" key="3">
    <source>
        <dbReference type="ARBA" id="ARBA00004629"/>
    </source>
</evidence>
<evidence type="ECO:0000259" key="24">
    <source>
        <dbReference type="Pfam" id="PF07558"/>
    </source>
</evidence>
<evidence type="ECO:0000256" key="15">
    <source>
        <dbReference type="ARBA" id="ARBA00023212"/>
    </source>
</evidence>
<dbReference type="AlphaFoldDB" id="A0A8C9A1A0"/>
<evidence type="ECO:0000256" key="9">
    <source>
        <dbReference type="ARBA" id="ARBA00022618"/>
    </source>
</evidence>
<keyword evidence="18" id="KW-0137">Centromere</keyword>
<keyword evidence="13" id="KW-0832">Ubl conjugation</keyword>
<reference evidence="25" key="1">
    <citation type="submission" date="2025-08" db="UniProtKB">
        <authorList>
            <consortium name="Ensembl"/>
        </authorList>
    </citation>
    <scope>IDENTIFICATION</scope>
</reference>
<dbReference type="GO" id="GO:0051301">
    <property type="term" value="P:cell division"/>
    <property type="evidence" value="ECO:0007669"/>
    <property type="project" value="UniProtKB-KW"/>
</dbReference>
<dbReference type="Gene3D" id="1.20.5.730">
    <property type="entry name" value="Single helix bin"/>
    <property type="match status" value="1"/>
</dbReference>
<dbReference type="InterPro" id="IPR011515">
    <property type="entry name" value="Shugoshin_C"/>
</dbReference>
<evidence type="ECO:0000256" key="18">
    <source>
        <dbReference type="ARBA" id="ARBA00023328"/>
    </source>
</evidence>
<keyword evidence="17" id="KW-0131">Cell cycle</keyword>
<evidence type="ECO:0000256" key="13">
    <source>
        <dbReference type="ARBA" id="ARBA00022843"/>
    </source>
</evidence>
<evidence type="ECO:0000256" key="16">
    <source>
        <dbReference type="ARBA" id="ARBA00023242"/>
    </source>
</evidence>
<dbReference type="Pfam" id="PF07557">
    <property type="entry name" value="Shugoshin_C"/>
    <property type="match status" value="1"/>
</dbReference>
<evidence type="ECO:0000256" key="5">
    <source>
        <dbReference type="ARBA" id="ARBA00010845"/>
    </source>
</evidence>
<dbReference type="GO" id="GO:0005813">
    <property type="term" value="C:centrosome"/>
    <property type="evidence" value="ECO:0007669"/>
    <property type="project" value="UniProtKB-SubCell"/>
</dbReference>
<keyword evidence="16" id="KW-0539">Nucleus</keyword>
<keyword evidence="7" id="KW-0963">Cytoplasm</keyword>
<evidence type="ECO:0000256" key="14">
    <source>
        <dbReference type="ARBA" id="ARBA00023054"/>
    </source>
</evidence>
<dbReference type="InterPro" id="IPR011516">
    <property type="entry name" value="Shugoshin_N"/>
</dbReference>
<evidence type="ECO:0000256" key="17">
    <source>
        <dbReference type="ARBA" id="ARBA00023306"/>
    </source>
</evidence>
<keyword evidence="6" id="KW-0158">Chromosome</keyword>
<keyword evidence="8" id="KW-0597">Phosphoprotein</keyword>
<dbReference type="GeneTree" id="ENSGT00940000154107"/>
<evidence type="ECO:0000256" key="20">
    <source>
        <dbReference type="ARBA" id="ARBA00083289"/>
    </source>
</evidence>
<feature type="region of interest" description="Disordered" evidence="22">
    <location>
        <begin position="112"/>
        <end position="131"/>
    </location>
</feature>
<evidence type="ECO:0000256" key="4">
    <source>
        <dbReference type="ARBA" id="ARBA00004647"/>
    </source>
</evidence>
<evidence type="ECO:0000256" key="22">
    <source>
        <dbReference type="SAM" id="MobiDB-lite"/>
    </source>
</evidence>
<evidence type="ECO:0000256" key="12">
    <source>
        <dbReference type="ARBA" id="ARBA00022838"/>
    </source>
</evidence>
<evidence type="ECO:0000256" key="7">
    <source>
        <dbReference type="ARBA" id="ARBA00022490"/>
    </source>
</evidence>
<dbReference type="Pfam" id="PF07558">
    <property type="entry name" value="Shugoshin_N"/>
    <property type="match status" value="1"/>
</dbReference>
<evidence type="ECO:0000256" key="21">
    <source>
        <dbReference type="SAM" id="Coils"/>
    </source>
</evidence>
<dbReference type="InterPro" id="IPR038889">
    <property type="entry name" value="Shugoshin1/2"/>
</dbReference>
<keyword evidence="26" id="KW-1185">Reference proteome</keyword>
<dbReference type="GO" id="GO:0016607">
    <property type="term" value="C:nuclear speck"/>
    <property type="evidence" value="ECO:0007669"/>
    <property type="project" value="UniProtKB-SubCell"/>
</dbReference>
<feature type="region of interest" description="Disordered" evidence="22">
    <location>
        <begin position="168"/>
        <end position="187"/>
    </location>
</feature>
<keyword evidence="11" id="KW-0159">Chromosome partition</keyword>
<evidence type="ECO:0000256" key="11">
    <source>
        <dbReference type="ARBA" id="ARBA00022829"/>
    </source>
</evidence>
<evidence type="ECO:0000313" key="26">
    <source>
        <dbReference type="Proteomes" id="UP000694414"/>
    </source>
</evidence>
<keyword evidence="9" id="KW-0132">Cell division</keyword>
<keyword evidence="14 21" id="KW-0175">Coiled coil</keyword>
<dbReference type="Proteomes" id="UP000694414">
    <property type="component" value="Unplaced"/>
</dbReference>
<evidence type="ECO:0000256" key="19">
    <source>
        <dbReference type="ARBA" id="ARBA00074224"/>
    </source>
</evidence>
<dbReference type="GO" id="GO:0010457">
    <property type="term" value="P:centriole-centriole cohesion"/>
    <property type="evidence" value="ECO:0007669"/>
    <property type="project" value="UniProtKB-ARBA"/>
</dbReference>
<dbReference type="GO" id="GO:0000776">
    <property type="term" value="C:kinetochore"/>
    <property type="evidence" value="ECO:0007669"/>
    <property type="project" value="UniProtKB-KW"/>
</dbReference>